<feature type="coiled-coil region" evidence="6">
    <location>
        <begin position="85"/>
        <end position="112"/>
    </location>
</feature>
<dbReference type="Proteomes" id="UP001160390">
    <property type="component" value="Unassembled WGS sequence"/>
</dbReference>
<dbReference type="InterPro" id="IPR036864">
    <property type="entry name" value="Zn2-C6_fun-type_DNA-bd_sf"/>
</dbReference>
<feature type="signal peptide" evidence="7">
    <location>
        <begin position="1"/>
        <end position="17"/>
    </location>
</feature>
<dbReference type="GO" id="GO:0003677">
    <property type="term" value="F:DNA binding"/>
    <property type="evidence" value="ECO:0007669"/>
    <property type="project" value="InterPro"/>
</dbReference>
<dbReference type="PROSITE" id="PS00463">
    <property type="entry name" value="ZN2_CY6_FUNGAL_1"/>
    <property type="match status" value="1"/>
</dbReference>
<keyword evidence="4" id="KW-0804">Transcription</keyword>
<comment type="caution">
    <text evidence="9">The sequence shown here is derived from an EMBL/GenBank/DDBJ whole genome shotgun (WGS) entry which is preliminary data.</text>
</comment>
<protein>
    <recommendedName>
        <fullName evidence="8">Zn(2)-C6 fungal-type domain-containing protein</fullName>
    </recommendedName>
</protein>
<name>A0AA35LYM4_9HYPO</name>
<dbReference type="SUPFAM" id="SSF57701">
    <property type="entry name" value="Zn2/Cys6 DNA-binding domain"/>
    <property type="match status" value="1"/>
</dbReference>
<keyword evidence="5" id="KW-0539">Nucleus</keyword>
<evidence type="ECO:0000259" key="8">
    <source>
        <dbReference type="PROSITE" id="PS50048"/>
    </source>
</evidence>
<keyword evidence="6" id="KW-0175">Coiled coil</keyword>
<feature type="non-terminal residue" evidence="9">
    <location>
        <position position="615"/>
    </location>
</feature>
<evidence type="ECO:0000256" key="2">
    <source>
        <dbReference type="ARBA" id="ARBA00022723"/>
    </source>
</evidence>
<organism evidence="9 10">
    <name type="scientific">Clonostachys chloroleuca</name>
    <dbReference type="NCBI Taxonomy" id="1926264"/>
    <lineage>
        <taxon>Eukaryota</taxon>
        <taxon>Fungi</taxon>
        <taxon>Dikarya</taxon>
        <taxon>Ascomycota</taxon>
        <taxon>Pezizomycotina</taxon>
        <taxon>Sordariomycetes</taxon>
        <taxon>Hypocreomycetidae</taxon>
        <taxon>Hypocreales</taxon>
        <taxon>Bionectriaceae</taxon>
        <taxon>Clonostachys</taxon>
    </lineage>
</organism>
<keyword evidence="10" id="KW-1185">Reference proteome</keyword>
<evidence type="ECO:0000256" key="6">
    <source>
        <dbReference type="SAM" id="Coils"/>
    </source>
</evidence>
<keyword evidence="7" id="KW-0732">Signal</keyword>
<dbReference type="CDD" id="cd00067">
    <property type="entry name" value="GAL4"/>
    <property type="match status" value="1"/>
</dbReference>
<dbReference type="Pfam" id="PF04082">
    <property type="entry name" value="Fungal_trans"/>
    <property type="match status" value="1"/>
</dbReference>
<dbReference type="GO" id="GO:0005634">
    <property type="term" value="C:nucleus"/>
    <property type="evidence" value="ECO:0007669"/>
    <property type="project" value="UniProtKB-SubCell"/>
</dbReference>
<dbReference type="SMART" id="SM00906">
    <property type="entry name" value="Fungal_trans"/>
    <property type="match status" value="1"/>
</dbReference>
<evidence type="ECO:0000256" key="7">
    <source>
        <dbReference type="SAM" id="SignalP"/>
    </source>
</evidence>
<proteinExistence type="predicted"/>
<dbReference type="GO" id="GO:0000981">
    <property type="term" value="F:DNA-binding transcription factor activity, RNA polymerase II-specific"/>
    <property type="evidence" value="ECO:0007669"/>
    <property type="project" value="InterPro"/>
</dbReference>
<dbReference type="InterPro" id="IPR050815">
    <property type="entry name" value="TF_fung"/>
</dbReference>
<dbReference type="PANTHER" id="PTHR47338:SF10">
    <property type="entry name" value="TRANSCRIPTION FACTOR DOMAIN-CONTAINING PROTEIN-RELATED"/>
    <property type="match status" value="1"/>
</dbReference>
<dbReference type="InterPro" id="IPR007219">
    <property type="entry name" value="XnlR_reg_dom"/>
</dbReference>
<gene>
    <name evidence="9" type="ORF">CCHLO57077_00017536</name>
</gene>
<feature type="domain" description="Zn(2)-C6 fungal-type" evidence="8">
    <location>
        <begin position="48"/>
        <end position="78"/>
    </location>
</feature>
<dbReference type="GO" id="GO:0008270">
    <property type="term" value="F:zinc ion binding"/>
    <property type="evidence" value="ECO:0007669"/>
    <property type="project" value="InterPro"/>
</dbReference>
<feature type="chain" id="PRO_5041335163" description="Zn(2)-C6 fungal-type domain-containing protein" evidence="7">
    <location>
        <begin position="18"/>
        <end position="615"/>
    </location>
</feature>
<keyword evidence="3" id="KW-0805">Transcription regulation</keyword>
<accession>A0AA35LYM4</accession>
<evidence type="ECO:0000256" key="5">
    <source>
        <dbReference type="ARBA" id="ARBA00023242"/>
    </source>
</evidence>
<comment type="subcellular location">
    <subcellularLocation>
        <location evidence="1">Nucleus</location>
    </subcellularLocation>
</comment>
<evidence type="ECO:0000256" key="4">
    <source>
        <dbReference type="ARBA" id="ARBA00023163"/>
    </source>
</evidence>
<dbReference type="GO" id="GO:0006351">
    <property type="term" value="P:DNA-templated transcription"/>
    <property type="evidence" value="ECO:0007669"/>
    <property type="project" value="InterPro"/>
</dbReference>
<dbReference type="Gene3D" id="4.10.240.10">
    <property type="entry name" value="Zn(2)-C6 fungal-type DNA-binding domain"/>
    <property type="match status" value="1"/>
</dbReference>
<keyword evidence="2" id="KW-0479">Metal-binding</keyword>
<evidence type="ECO:0000313" key="9">
    <source>
        <dbReference type="EMBL" id="CAI6085624.1"/>
    </source>
</evidence>
<sequence length="615" mass="68890">PELVLAYLLALWHLSDTGISRVRPNYAALPRTGSHSLDKMSHPIAPLSCFQCREKKLKCDRNAPCCGRCQRLAHPCDYPLARKKVTGKRKQVRELEAKLAELESKLDAVHSNNPLWGAIDGEENAVLVMEDIQDSIEDYVFEDPSSSIQTSSSESSSNQHASSGLAKELRLLKSPRSNLYFERQSHCSPMIHRFRYMESLSLPPHSQPPLCLQCIIMALGADASDNYGAMATPLYERARAFAKMDESNEGANSISVAHVQCWDLIANYEAQQSMFSKASASFCQSARIAQLLQLHCLDRKPNLSNPSRLDIIEVEEQCRTWWVIFISDRLMCATTGLPTVIYNRDVDTPLPVSDEAFIEGREEETGSLQSSLNTHPSNILSELSARVLVAHLVQQSMEHTSLASQVEAFPEKATAYLDRHRELDNELSLLLARLPNDLRSHQYARSQSAVAVNAQIHTAIMTLHRTRICLLRAEPQKAFNDQSIRHSQERSLTGAEEIAHILRMTTDLKTTFKNPILNFSIYLACLVLVEDFLGNDRQQSRDTACFLSSILASVGERNSVAESLYSQIRDNMISVGITIPESQSKDRPSDIFASKMGQLLTNVAFRLVHKRSLPD</sequence>
<dbReference type="PANTHER" id="PTHR47338">
    <property type="entry name" value="ZN(II)2CYS6 TRANSCRIPTION FACTOR (EUROFUNG)-RELATED"/>
    <property type="match status" value="1"/>
</dbReference>
<dbReference type="Pfam" id="PF00172">
    <property type="entry name" value="Zn_clus"/>
    <property type="match status" value="1"/>
</dbReference>
<evidence type="ECO:0000256" key="1">
    <source>
        <dbReference type="ARBA" id="ARBA00004123"/>
    </source>
</evidence>
<evidence type="ECO:0000256" key="3">
    <source>
        <dbReference type="ARBA" id="ARBA00023015"/>
    </source>
</evidence>
<feature type="non-terminal residue" evidence="9">
    <location>
        <position position="1"/>
    </location>
</feature>
<reference evidence="9" key="1">
    <citation type="submission" date="2023-01" db="EMBL/GenBank/DDBJ databases">
        <authorList>
            <person name="Piombo E."/>
        </authorList>
    </citation>
    <scope>NUCLEOTIDE SEQUENCE</scope>
</reference>
<dbReference type="CDD" id="cd12148">
    <property type="entry name" value="fungal_TF_MHR"/>
    <property type="match status" value="1"/>
</dbReference>
<dbReference type="AlphaFoldDB" id="A0AA35LYM4"/>
<evidence type="ECO:0000313" key="10">
    <source>
        <dbReference type="Proteomes" id="UP001160390"/>
    </source>
</evidence>
<dbReference type="EMBL" id="CABFNP030000767">
    <property type="protein sequence ID" value="CAI6085624.1"/>
    <property type="molecule type" value="Genomic_DNA"/>
</dbReference>
<dbReference type="PROSITE" id="PS50048">
    <property type="entry name" value="ZN2_CY6_FUNGAL_2"/>
    <property type="match status" value="1"/>
</dbReference>
<dbReference type="InterPro" id="IPR001138">
    <property type="entry name" value="Zn2Cys6_DnaBD"/>
</dbReference>